<gene>
    <name evidence="1" type="ORF">GCM10017783_09590</name>
</gene>
<proteinExistence type="predicted"/>
<dbReference type="RefSeq" id="WP_189642543.1">
    <property type="nucleotide sequence ID" value="NZ_BNAL01000008.1"/>
</dbReference>
<evidence type="ECO:0000313" key="1">
    <source>
        <dbReference type="EMBL" id="GHF99594.1"/>
    </source>
</evidence>
<organism evidence="1 2">
    <name type="scientific">Deinococcus piscis</name>
    <dbReference type="NCBI Taxonomy" id="394230"/>
    <lineage>
        <taxon>Bacteria</taxon>
        <taxon>Thermotogati</taxon>
        <taxon>Deinococcota</taxon>
        <taxon>Deinococci</taxon>
        <taxon>Deinococcales</taxon>
        <taxon>Deinococcaceae</taxon>
        <taxon>Deinococcus</taxon>
    </lineage>
</organism>
<comment type="caution">
    <text evidence="1">The sequence shown here is derived from an EMBL/GenBank/DDBJ whole genome shotgun (WGS) entry which is preliminary data.</text>
</comment>
<dbReference type="EMBL" id="BNAL01000008">
    <property type="protein sequence ID" value="GHF99594.1"/>
    <property type="molecule type" value="Genomic_DNA"/>
</dbReference>
<reference evidence="2" key="1">
    <citation type="journal article" date="2019" name="Int. J. Syst. Evol. Microbiol.">
        <title>The Global Catalogue of Microorganisms (GCM) 10K type strain sequencing project: providing services to taxonomists for standard genome sequencing and annotation.</title>
        <authorList>
            <consortium name="The Broad Institute Genomics Platform"/>
            <consortium name="The Broad Institute Genome Sequencing Center for Infectious Disease"/>
            <person name="Wu L."/>
            <person name="Ma J."/>
        </authorList>
    </citation>
    <scope>NUCLEOTIDE SEQUENCE [LARGE SCALE GENOMIC DNA]</scope>
    <source>
        <strain evidence="2">CGMCC 1.18439</strain>
    </source>
</reference>
<dbReference type="Proteomes" id="UP000632154">
    <property type="component" value="Unassembled WGS sequence"/>
</dbReference>
<keyword evidence="2" id="KW-1185">Reference proteome</keyword>
<name>A0ABQ3K551_9DEIO</name>
<evidence type="ECO:0000313" key="2">
    <source>
        <dbReference type="Proteomes" id="UP000632154"/>
    </source>
</evidence>
<accession>A0ABQ3K551</accession>
<protein>
    <submittedName>
        <fullName evidence="1">Uncharacterized protein</fullName>
    </submittedName>
</protein>
<sequence length="169" mass="18418">MSAAEPPTITFVSPTFSAHKHGPLLWPLLGWPWDARAQAQARLFEGWPAERLARVLGVPPAQVAALLRPKWQRRGPASAPPAAGQLGLTARPLWLQARQTGGFDAYTSPDRQVQAGAELHLWPAAQPAEVLSVGRGGVLLRLLGEDGADRLVWLRREDWPGLLALPWQA</sequence>